<dbReference type="AlphaFoldDB" id="A0A2H0VI69"/>
<dbReference type="GO" id="GO:0005829">
    <property type="term" value="C:cytosol"/>
    <property type="evidence" value="ECO:0007669"/>
    <property type="project" value="TreeGrafter"/>
</dbReference>
<evidence type="ECO:0000313" key="4">
    <source>
        <dbReference type="Proteomes" id="UP000230796"/>
    </source>
</evidence>
<accession>A0A2H0VI69</accession>
<evidence type="ECO:0000256" key="1">
    <source>
        <dbReference type="ARBA" id="ARBA00008023"/>
    </source>
</evidence>
<keyword evidence="2" id="KW-0378">Hydrolase</keyword>
<dbReference type="Gene3D" id="3.90.950.10">
    <property type="match status" value="1"/>
</dbReference>
<dbReference type="PANTHER" id="PTHR11067:SF9">
    <property type="entry name" value="INOSINE TRIPHOSPHATE PYROPHOSPHATASE"/>
    <property type="match status" value="1"/>
</dbReference>
<name>A0A2H0VI69_9BACT</name>
<gene>
    <name evidence="3" type="ORF">COT87_02855</name>
</gene>
<evidence type="ECO:0000313" key="3">
    <source>
        <dbReference type="EMBL" id="PIR98804.1"/>
    </source>
</evidence>
<evidence type="ECO:0008006" key="5">
    <source>
        <dbReference type="Google" id="ProtNLM"/>
    </source>
</evidence>
<dbReference type="GO" id="GO:0047429">
    <property type="term" value="F:nucleoside triphosphate diphosphatase activity"/>
    <property type="evidence" value="ECO:0007669"/>
    <property type="project" value="InterPro"/>
</dbReference>
<protein>
    <recommendedName>
        <fullName evidence="5">Non-canonical purine NTP pyrophosphatase</fullName>
    </recommendedName>
</protein>
<dbReference type="InterPro" id="IPR002637">
    <property type="entry name" value="RdgB/HAM1"/>
</dbReference>
<sequence length="207" mass="23333">MTNIVYATTNQGKFSEVQKLFAGHNMTIHSVAEYNVNIDVDETGTTLEENAILKAEAYRDAIRGDVIVLGDDTGVEIDALGGEPGIKVRRWKGYKMTDKEIITYAMKRLKDVPENKRTAQFRTVIAVAKRGVATRTFSGILPGRIVAEPHKYREEGLPFQPLFFATEYNQMLYQIHTLPMSEKLAQNIITHRERAVISAIPYLMSVI</sequence>
<dbReference type="PANTHER" id="PTHR11067">
    <property type="entry name" value="INOSINE TRIPHOSPHATE PYROPHOSPHATASE/HAM1 PROTEIN"/>
    <property type="match status" value="1"/>
</dbReference>
<dbReference type="Pfam" id="PF01725">
    <property type="entry name" value="Ham1p_like"/>
    <property type="match status" value="1"/>
</dbReference>
<dbReference type="Proteomes" id="UP000230796">
    <property type="component" value="Unassembled WGS sequence"/>
</dbReference>
<dbReference type="InterPro" id="IPR029001">
    <property type="entry name" value="ITPase-like_fam"/>
</dbReference>
<dbReference type="EMBL" id="PFAF01000059">
    <property type="protein sequence ID" value="PIR98804.1"/>
    <property type="molecule type" value="Genomic_DNA"/>
</dbReference>
<proteinExistence type="inferred from homology"/>
<dbReference type="SUPFAM" id="SSF52972">
    <property type="entry name" value="ITPase-like"/>
    <property type="match status" value="1"/>
</dbReference>
<evidence type="ECO:0000256" key="2">
    <source>
        <dbReference type="ARBA" id="ARBA00022801"/>
    </source>
</evidence>
<dbReference type="GO" id="GO:0009143">
    <property type="term" value="P:nucleoside triphosphate catabolic process"/>
    <property type="evidence" value="ECO:0007669"/>
    <property type="project" value="InterPro"/>
</dbReference>
<organism evidence="3 4">
    <name type="scientific">Candidatus Collierbacteria bacterium CG10_big_fil_rev_8_21_14_0_10_44_9</name>
    <dbReference type="NCBI Taxonomy" id="1974535"/>
    <lineage>
        <taxon>Bacteria</taxon>
        <taxon>Candidatus Collieribacteriota</taxon>
    </lineage>
</organism>
<dbReference type="CDD" id="cd00515">
    <property type="entry name" value="HAM1"/>
    <property type="match status" value="1"/>
</dbReference>
<comment type="caution">
    <text evidence="3">The sequence shown here is derived from an EMBL/GenBank/DDBJ whole genome shotgun (WGS) entry which is preliminary data.</text>
</comment>
<reference evidence="4" key="1">
    <citation type="submission" date="2017-09" db="EMBL/GenBank/DDBJ databases">
        <title>Depth-based differentiation of microbial function through sediment-hosted aquifers and enrichment of novel symbionts in the deep terrestrial subsurface.</title>
        <authorList>
            <person name="Probst A.J."/>
            <person name="Ladd B."/>
            <person name="Jarett J.K."/>
            <person name="Geller-Mcgrath D.E."/>
            <person name="Sieber C.M.K."/>
            <person name="Emerson J.B."/>
            <person name="Anantharaman K."/>
            <person name="Thomas B.C."/>
            <person name="Malmstrom R."/>
            <person name="Stieglmeier M."/>
            <person name="Klingl A."/>
            <person name="Woyke T."/>
            <person name="Ryan C.M."/>
            <person name="Banfield J.F."/>
        </authorList>
    </citation>
    <scope>NUCLEOTIDE SEQUENCE [LARGE SCALE GENOMIC DNA]</scope>
</reference>
<comment type="similarity">
    <text evidence="1">Belongs to the HAM1 NTPase family.</text>
</comment>